<dbReference type="InterPro" id="IPR007428">
    <property type="entry name" value="MlaA"/>
</dbReference>
<evidence type="ECO:0000313" key="5">
    <source>
        <dbReference type="EMBL" id="MDT0498691.1"/>
    </source>
</evidence>
<feature type="region of interest" description="Disordered" evidence="3">
    <location>
        <begin position="38"/>
        <end position="87"/>
    </location>
</feature>
<comment type="caution">
    <text evidence="5">The sequence shown here is derived from an EMBL/GenBank/DDBJ whole genome shotgun (WGS) entry which is preliminary data.</text>
</comment>
<reference evidence="5 6" key="1">
    <citation type="submission" date="2023-09" db="EMBL/GenBank/DDBJ databases">
        <authorList>
            <person name="Rey-Velasco X."/>
        </authorList>
    </citation>
    <scope>NUCLEOTIDE SEQUENCE [LARGE SCALE GENOMIC DNA]</scope>
    <source>
        <strain evidence="5 6">W345</strain>
    </source>
</reference>
<dbReference type="RefSeq" id="WP_311366104.1">
    <property type="nucleotide sequence ID" value="NZ_JAVRIC010000025.1"/>
</dbReference>
<name>A0ABU2WMY2_9GAMM</name>
<keyword evidence="5" id="KW-0449">Lipoprotein</keyword>
<evidence type="ECO:0000256" key="3">
    <source>
        <dbReference type="SAM" id="MobiDB-lite"/>
    </source>
</evidence>
<organism evidence="5 6">
    <name type="scientific">Banduia mediterranea</name>
    <dbReference type="NCBI Taxonomy" id="3075609"/>
    <lineage>
        <taxon>Bacteria</taxon>
        <taxon>Pseudomonadati</taxon>
        <taxon>Pseudomonadota</taxon>
        <taxon>Gammaproteobacteria</taxon>
        <taxon>Nevskiales</taxon>
        <taxon>Algiphilaceae</taxon>
        <taxon>Banduia</taxon>
    </lineage>
</organism>
<sequence>MTKLKTLARCSVGTDRPWRARGRLAALLLAALLSACASTPTPERDSDSPTAASSPVQATQPQPRTLPGGIEPTVIADPQPGENGEVDPDVVGFPEPKDPLIRINRAIFAFNDVTYRYALIPLAKGYQKALPKPVRTGIGNVFHNIKMPIHAVNHLVQAKPKAAGRDVLRFVVNSTVGLLGIFDPADSWLGMKRETTGFADTLSRYGSGYGTYIVLPFFGPSDLRSGAGVVADYFLNPIPYLVDQPESTVITGFDGFQSFAPSAESYTTLREKAEDPYIFFRNLHLEGLQRDDIYGKKGESQE</sequence>
<dbReference type="EMBL" id="JAVRIC010000025">
    <property type="protein sequence ID" value="MDT0498691.1"/>
    <property type="molecule type" value="Genomic_DNA"/>
</dbReference>
<accession>A0ABU2WMY2</accession>
<dbReference type="Pfam" id="PF04333">
    <property type="entry name" value="MlaA"/>
    <property type="match status" value="1"/>
</dbReference>
<keyword evidence="2 4" id="KW-0732">Signal</keyword>
<gene>
    <name evidence="5" type="ORF">RM530_15180</name>
</gene>
<feature type="chain" id="PRO_5046904527" evidence="4">
    <location>
        <begin position="38"/>
        <end position="302"/>
    </location>
</feature>
<comment type="similarity">
    <text evidence="1">Belongs to the MlaA family.</text>
</comment>
<feature type="signal peptide" evidence="4">
    <location>
        <begin position="1"/>
        <end position="37"/>
    </location>
</feature>
<dbReference type="PANTHER" id="PTHR30035">
    <property type="entry name" value="LIPOPROTEIN VACJ-RELATED"/>
    <property type="match status" value="1"/>
</dbReference>
<dbReference type="Proteomes" id="UP001254608">
    <property type="component" value="Unassembled WGS sequence"/>
</dbReference>
<protein>
    <submittedName>
        <fullName evidence="5">VacJ family lipoprotein</fullName>
    </submittedName>
</protein>
<dbReference type="PRINTS" id="PR01805">
    <property type="entry name" value="VACJLIPOPROT"/>
</dbReference>
<evidence type="ECO:0000256" key="1">
    <source>
        <dbReference type="ARBA" id="ARBA00010634"/>
    </source>
</evidence>
<keyword evidence="6" id="KW-1185">Reference proteome</keyword>
<dbReference type="PANTHER" id="PTHR30035:SF3">
    <property type="entry name" value="INTERMEMBRANE PHOSPHOLIPID TRANSPORT SYSTEM LIPOPROTEIN MLAA"/>
    <property type="match status" value="1"/>
</dbReference>
<evidence type="ECO:0000256" key="2">
    <source>
        <dbReference type="ARBA" id="ARBA00022729"/>
    </source>
</evidence>
<evidence type="ECO:0000313" key="6">
    <source>
        <dbReference type="Proteomes" id="UP001254608"/>
    </source>
</evidence>
<feature type="compositionally biased region" description="Polar residues" evidence="3">
    <location>
        <begin position="48"/>
        <end position="63"/>
    </location>
</feature>
<evidence type="ECO:0000256" key="4">
    <source>
        <dbReference type="SAM" id="SignalP"/>
    </source>
</evidence>
<proteinExistence type="inferred from homology"/>